<dbReference type="Proteomes" id="UP000314294">
    <property type="component" value="Unassembled WGS sequence"/>
</dbReference>
<name>A0A4Z2IWE4_9TELE</name>
<proteinExistence type="predicted"/>
<accession>A0A4Z2IWE4</accession>
<comment type="caution">
    <text evidence="1">The sequence shown here is derived from an EMBL/GenBank/DDBJ whole genome shotgun (WGS) entry which is preliminary data.</text>
</comment>
<organism evidence="1 2">
    <name type="scientific">Liparis tanakae</name>
    <name type="common">Tanaka's snailfish</name>
    <dbReference type="NCBI Taxonomy" id="230148"/>
    <lineage>
        <taxon>Eukaryota</taxon>
        <taxon>Metazoa</taxon>
        <taxon>Chordata</taxon>
        <taxon>Craniata</taxon>
        <taxon>Vertebrata</taxon>
        <taxon>Euteleostomi</taxon>
        <taxon>Actinopterygii</taxon>
        <taxon>Neopterygii</taxon>
        <taxon>Teleostei</taxon>
        <taxon>Neoteleostei</taxon>
        <taxon>Acanthomorphata</taxon>
        <taxon>Eupercaria</taxon>
        <taxon>Perciformes</taxon>
        <taxon>Cottioidei</taxon>
        <taxon>Cottales</taxon>
        <taxon>Liparidae</taxon>
        <taxon>Liparis</taxon>
    </lineage>
</organism>
<dbReference type="AlphaFoldDB" id="A0A4Z2IWE4"/>
<gene>
    <name evidence="1" type="ORF">EYF80_008038</name>
</gene>
<reference evidence="1 2" key="1">
    <citation type="submission" date="2019-03" db="EMBL/GenBank/DDBJ databases">
        <title>First draft genome of Liparis tanakae, snailfish: a comprehensive survey of snailfish specific genes.</title>
        <authorList>
            <person name="Kim W."/>
            <person name="Song I."/>
            <person name="Jeong J.-H."/>
            <person name="Kim D."/>
            <person name="Kim S."/>
            <person name="Ryu S."/>
            <person name="Song J.Y."/>
            <person name="Lee S.K."/>
        </authorList>
    </citation>
    <scope>NUCLEOTIDE SEQUENCE [LARGE SCALE GENOMIC DNA]</scope>
    <source>
        <tissue evidence="1">Muscle</tissue>
    </source>
</reference>
<evidence type="ECO:0000313" key="1">
    <source>
        <dbReference type="EMBL" id="TNN81592.1"/>
    </source>
</evidence>
<dbReference type="EMBL" id="SRLO01000045">
    <property type="protein sequence ID" value="TNN81592.1"/>
    <property type="molecule type" value="Genomic_DNA"/>
</dbReference>
<evidence type="ECO:0000313" key="2">
    <source>
        <dbReference type="Proteomes" id="UP000314294"/>
    </source>
</evidence>
<sequence>MDVGSRHLSVFDPSREFIFPRPDDPAKLRIPVVVLDWMTAASLPSLQAHRSQSERCGVISEMPNLSVILAMRPETEPGWREQEPDPQKRSCFILILRMFSYVDLDVRSFWHLQKVHY</sequence>
<protein>
    <submittedName>
        <fullName evidence="1">Uncharacterized protein</fullName>
    </submittedName>
</protein>
<keyword evidence="2" id="KW-1185">Reference proteome</keyword>